<dbReference type="AlphaFoldDB" id="A0A396S593"/>
<proteinExistence type="inferred from homology"/>
<reference evidence="12 13" key="1">
    <citation type="submission" date="2018-08" db="EMBL/GenBank/DDBJ databases">
        <title>Lysinibacillus sp. YLB-03 draft genome sequence.</title>
        <authorList>
            <person name="Yu L."/>
        </authorList>
    </citation>
    <scope>NUCLEOTIDE SEQUENCE [LARGE SCALE GENOMIC DNA]</scope>
    <source>
        <strain evidence="12 13">YLB-03</strain>
    </source>
</reference>
<dbReference type="Proteomes" id="UP000265692">
    <property type="component" value="Unassembled WGS sequence"/>
</dbReference>
<feature type="transmembrane region" description="Helical" evidence="9">
    <location>
        <begin position="9"/>
        <end position="30"/>
    </location>
</feature>
<dbReference type="Pfam" id="PF00015">
    <property type="entry name" value="MCPsignal"/>
    <property type="match status" value="1"/>
</dbReference>
<evidence type="ECO:0000256" key="7">
    <source>
        <dbReference type="ARBA" id="ARBA00029447"/>
    </source>
</evidence>
<comment type="subcellular location">
    <subcellularLocation>
        <location evidence="1">Cell membrane</location>
        <topology evidence="1">Multi-pass membrane protein</topology>
    </subcellularLocation>
</comment>
<dbReference type="Pfam" id="PF17200">
    <property type="entry name" value="sCache_2"/>
    <property type="match status" value="1"/>
</dbReference>
<evidence type="ECO:0000313" key="12">
    <source>
        <dbReference type="EMBL" id="RHW34942.1"/>
    </source>
</evidence>
<dbReference type="SUPFAM" id="SSF58104">
    <property type="entry name" value="Methyl-accepting chemotaxis protein (MCP) signaling domain"/>
    <property type="match status" value="1"/>
</dbReference>
<dbReference type="InterPro" id="IPR004089">
    <property type="entry name" value="MCPsignal_dom"/>
</dbReference>
<dbReference type="Pfam" id="PF00672">
    <property type="entry name" value="HAMP"/>
    <property type="match status" value="1"/>
</dbReference>
<name>A0A396S593_9BACL</name>
<dbReference type="PANTHER" id="PTHR32089:SF114">
    <property type="entry name" value="METHYL-ACCEPTING CHEMOTAXIS PROTEIN MCPB"/>
    <property type="match status" value="1"/>
</dbReference>
<evidence type="ECO:0000256" key="1">
    <source>
        <dbReference type="ARBA" id="ARBA00004651"/>
    </source>
</evidence>
<evidence type="ECO:0000256" key="6">
    <source>
        <dbReference type="ARBA" id="ARBA00023224"/>
    </source>
</evidence>
<dbReference type="InterPro" id="IPR033480">
    <property type="entry name" value="sCache_2"/>
</dbReference>
<organism evidence="12 13">
    <name type="scientific">Ureibacillus yapensis</name>
    <dbReference type="NCBI Taxonomy" id="2304605"/>
    <lineage>
        <taxon>Bacteria</taxon>
        <taxon>Bacillati</taxon>
        <taxon>Bacillota</taxon>
        <taxon>Bacilli</taxon>
        <taxon>Bacillales</taxon>
        <taxon>Caryophanaceae</taxon>
        <taxon>Ureibacillus</taxon>
    </lineage>
</organism>
<dbReference type="PROSITE" id="PS50885">
    <property type="entry name" value="HAMP"/>
    <property type="match status" value="1"/>
</dbReference>
<keyword evidence="13" id="KW-1185">Reference proteome</keyword>
<dbReference type="Gene3D" id="3.30.450.20">
    <property type="entry name" value="PAS domain"/>
    <property type="match status" value="1"/>
</dbReference>
<keyword evidence="3 9" id="KW-0812">Transmembrane</keyword>
<dbReference type="PROSITE" id="PS50111">
    <property type="entry name" value="CHEMOTAXIS_TRANSDUC_2"/>
    <property type="match status" value="1"/>
</dbReference>
<dbReference type="PANTHER" id="PTHR32089">
    <property type="entry name" value="METHYL-ACCEPTING CHEMOTAXIS PROTEIN MCPB"/>
    <property type="match status" value="1"/>
</dbReference>
<sequence length="578" mass="63260">MKNSIRGKLFLHSFILLLVPTIVIGLVSYFEAKNSMDDLGEQVIKNSVESAMQLIDSVNNEVENGALSLEEAQEQVKSTLIGPRNEDGTRKISYPGDLGENGYIYILGHDGTLLGHPTREGDSLWNDQDSSGQYFIREVKDRALEGGGFTYYEFELPGQDVVAPKLIYSKVDPNWNWIVASGTYTQDFNAPANDLLTVIIITLVASILIGALVTIAFSRHLAFPLIRLSKRVREVAKGNLTVEIEELPRKDEVGHLNNGFNDMVQQLKNVITGVESTIVEIQTTSSNLSAVAEETTAYGEDIVKAVSEVANGATQQASDAEETNQTTIELAREIEMLHEQNESMLQSSKAMKSSNEQGLENLSILKERSNDSYELIMKVQTVIDSLILKVREIEGIVGTINEISNQTNLLALNASIEAARAGEHGKGFAVVAEEVRKLADQTNAATELVRNTLRGIVNETDIVTSEMSRTNSIVQDQNKSVSETESSFKEIDSAVEHIIQTIEVVTAGVNQLNRSKDAMTLAIKNIAQISERNAAATEEVTASVEEQQKAIGLVAEASSDLSEEIAALQDSIQQFTVR</sequence>
<evidence type="ECO:0000256" key="9">
    <source>
        <dbReference type="SAM" id="Phobius"/>
    </source>
</evidence>
<keyword evidence="4 9" id="KW-1133">Transmembrane helix</keyword>
<gene>
    <name evidence="12" type="ORF">D1B33_12905</name>
</gene>
<evidence type="ECO:0000256" key="2">
    <source>
        <dbReference type="ARBA" id="ARBA00022475"/>
    </source>
</evidence>
<dbReference type="RefSeq" id="WP_118876816.1">
    <property type="nucleotide sequence ID" value="NZ_QWEI01000007.1"/>
</dbReference>
<comment type="similarity">
    <text evidence="7">Belongs to the methyl-accepting chemotaxis (MCP) protein family.</text>
</comment>
<dbReference type="OrthoDB" id="9810264at2"/>
<evidence type="ECO:0000256" key="3">
    <source>
        <dbReference type="ARBA" id="ARBA00022692"/>
    </source>
</evidence>
<feature type="domain" description="Methyl-accepting transducer" evidence="10">
    <location>
        <begin position="291"/>
        <end position="548"/>
    </location>
</feature>
<dbReference type="SMART" id="SM00283">
    <property type="entry name" value="MA"/>
    <property type="match status" value="1"/>
</dbReference>
<evidence type="ECO:0000256" key="8">
    <source>
        <dbReference type="PROSITE-ProRule" id="PRU00284"/>
    </source>
</evidence>
<dbReference type="GO" id="GO:0005886">
    <property type="term" value="C:plasma membrane"/>
    <property type="evidence" value="ECO:0007669"/>
    <property type="project" value="UniProtKB-SubCell"/>
</dbReference>
<dbReference type="Gene3D" id="1.10.287.950">
    <property type="entry name" value="Methyl-accepting chemotaxis protein"/>
    <property type="match status" value="1"/>
</dbReference>
<dbReference type="CDD" id="cd06225">
    <property type="entry name" value="HAMP"/>
    <property type="match status" value="1"/>
</dbReference>
<keyword evidence="5 9" id="KW-0472">Membrane</keyword>
<evidence type="ECO:0000259" key="11">
    <source>
        <dbReference type="PROSITE" id="PS50885"/>
    </source>
</evidence>
<comment type="caution">
    <text evidence="12">The sequence shown here is derived from an EMBL/GenBank/DDBJ whole genome shotgun (WGS) entry which is preliminary data.</text>
</comment>
<protein>
    <submittedName>
        <fullName evidence="12">Methyl-accepting chemotaxis protein</fullName>
    </submittedName>
</protein>
<dbReference type="CDD" id="cd18774">
    <property type="entry name" value="PDC2_HK_sensor"/>
    <property type="match status" value="1"/>
</dbReference>
<keyword evidence="6 8" id="KW-0807">Transducer</keyword>
<feature type="transmembrane region" description="Helical" evidence="9">
    <location>
        <begin position="195"/>
        <end position="217"/>
    </location>
</feature>
<evidence type="ECO:0000256" key="4">
    <source>
        <dbReference type="ARBA" id="ARBA00022989"/>
    </source>
</evidence>
<evidence type="ECO:0000259" key="10">
    <source>
        <dbReference type="PROSITE" id="PS50111"/>
    </source>
</evidence>
<dbReference type="SMART" id="SM01049">
    <property type="entry name" value="Cache_2"/>
    <property type="match status" value="1"/>
</dbReference>
<dbReference type="Gene3D" id="6.10.340.10">
    <property type="match status" value="1"/>
</dbReference>
<dbReference type="SMART" id="SM00304">
    <property type="entry name" value="HAMP"/>
    <property type="match status" value="1"/>
</dbReference>
<feature type="domain" description="HAMP" evidence="11">
    <location>
        <begin position="219"/>
        <end position="272"/>
    </location>
</feature>
<dbReference type="GO" id="GO:0007165">
    <property type="term" value="P:signal transduction"/>
    <property type="evidence" value="ECO:0007669"/>
    <property type="project" value="UniProtKB-KW"/>
</dbReference>
<dbReference type="InterPro" id="IPR003660">
    <property type="entry name" value="HAMP_dom"/>
</dbReference>
<keyword evidence="2" id="KW-1003">Cell membrane</keyword>
<dbReference type="EMBL" id="QWEI01000007">
    <property type="protein sequence ID" value="RHW34942.1"/>
    <property type="molecule type" value="Genomic_DNA"/>
</dbReference>
<evidence type="ECO:0000313" key="13">
    <source>
        <dbReference type="Proteomes" id="UP000265692"/>
    </source>
</evidence>
<accession>A0A396S593</accession>
<evidence type="ECO:0000256" key="5">
    <source>
        <dbReference type="ARBA" id="ARBA00023136"/>
    </source>
</evidence>